<dbReference type="STRING" id="52560.SAMN04488082_102367"/>
<name>A0A1I3QMI9_9BACT</name>
<dbReference type="AlphaFoldDB" id="A0A1I3QMI9"/>
<dbReference type="InterPro" id="IPR021871">
    <property type="entry name" value="DUF3482"/>
</dbReference>
<dbReference type="RefSeq" id="WP_092372819.1">
    <property type="nucleotide sequence ID" value="NZ_FORX01000002.1"/>
</dbReference>
<dbReference type="Gene3D" id="3.40.50.300">
    <property type="entry name" value="P-loop containing nucleotide triphosphate hydrolases"/>
    <property type="match status" value="1"/>
</dbReference>
<organism evidence="3 4">
    <name type="scientific">Desulfomicrobium apsheronum</name>
    <dbReference type="NCBI Taxonomy" id="52560"/>
    <lineage>
        <taxon>Bacteria</taxon>
        <taxon>Pseudomonadati</taxon>
        <taxon>Thermodesulfobacteriota</taxon>
        <taxon>Desulfovibrionia</taxon>
        <taxon>Desulfovibrionales</taxon>
        <taxon>Desulfomicrobiaceae</taxon>
        <taxon>Desulfomicrobium</taxon>
    </lineage>
</organism>
<evidence type="ECO:0000259" key="2">
    <source>
        <dbReference type="Pfam" id="PF01926"/>
    </source>
</evidence>
<gene>
    <name evidence="3" type="ORF">SAMN04488082_102367</name>
</gene>
<accession>A0A1I3QMI9</accession>
<dbReference type="Proteomes" id="UP000198635">
    <property type="component" value="Unassembled WGS sequence"/>
</dbReference>
<proteinExistence type="predicted"/>
<evidence type="ECO:0000313" key="4">
    <source>
        <dbReference type="Proteomes" id="UP000198635"/>
    </source>
</evidence>
<dbReference type="InterPro" id="IPR006073">
    <property type="entry name" value="GTP-bd"/>
</dbReference>
<evidence type="ECO:0000256" key="1">
    <source>
        <dbReference type="SAM" id="Coils"/>
    </source>
</evidence>
<dbReference type="SUPFAM" id="SSF52540">
    <property type="entry name" value="P-loop containing nucleoside triphosphate hydrolases"/>
    <property type="match status" value="1"/>
</dbReference>
<keyword evidence="1" id="KW-0175">Coiled coil</keyword>
<evidence type="ECO:0000313" key="3">
    <source>
        <dbReference type="EMBL" id="SFJ34426.1"/>
    </source>
</evidence>
<dbReference type="InterPro" id="IPR027417">
    <property type="entry name" value="P-loop_NTPase"/>
</dbReference>
<dbReference type="OrthoDB" id="5406017at2"/>
<feature type="coiled-coil region" evidence="1">
    <location>
        <begin position="245"/>
        <end position="272"/>
    </location>
</feature>
<sequence>MKSMPIFAVIGHPNEGKSSVVATLVENDRIRISPRPGETMESMTYPVSIDGEDVIAFVDTPGFQNPVQTLGWMRKFRGPESEVFAAFLAEFRDDPGMAHECELLTPVRDGAGIIYVLDASRPLRQVDKAEMEILRLTGRPRMAILNCKTGEEQFLEEWKTELRRHFNMVRTFNALRATFAERMRLLESLRALEQDWEDALGLVVDVFARDWQRRNAECAALVCDFLRRVLGMAETASLADPDRRAEVEARLVTRLEERIRQEEETLHEQVCLQFRHDRRSFVLPEQSVLRQDLFSRTTWTVLGLSKGKLVAAAVAAGGAAGVALDLATLGSSLGLFAAVGGATAGLAALFQGERLVRGKVLGLGIGQRSVQVGPLDTVQWVFVLLDRFLLHYWYVIHWSHALRDEDFLPALADEGGKQGFTSTWNRESRGLCAEFFKVATAGDDSRAMELEAELRRFLEEELERMSRL</sequence>
<protein>
    <submittedName>
        <fullName evidence="3">50S ribosome-binding GTPase</fullName>
    </submittedName>
</protein>
<feature type="domain" description="G" evidence="2">
    <location>
        <begin position="8"/>
        <end position="146"/>
    </location>
</feature>
<dbReference type="Pfam" id="PF01926">
    <property type="entry name" value="MMR_HSR1"/>
    <property type="match status" value="1"/>
</dbReference>
<keyword evidence="4" id="KW-1185">Reference proteome</keyword>
<dbReference type="EMBL" id="FORX01000002">
    <property type="protein sequence ID" value="SFJ34426.1"/>
    <property type="molecule type" value="Genomic_DNA"/>
</dbReference>
<dbReference type="GO" id="GO:0005525">
    <property type="term" value="F:GTP binding"/>
    <property type="evidence" value="ECO:0007669"/>
    <property type="project" value="InterPro"/>
</dbReference>
<reference evidence="4" key="1">
    <citation type="submission" date="2016-10" db="EMBL/GenBank/DDBJ databases">
        <authorList>
            <person name="Varghese N."/>
            <person name="Submissions S."/>
        </authorList>
    </citation>
    <scope>NUCLEOTIDE SEQUENCE [LARGE SCALE GENOMIC DNA]</scope>
    <source>
        <strain evidence="4">DSM 5918</strain>
    </source>
</reference>
<dbReference type="Pfam" id="PF11981">
    <property type="entry name" value="DUF3482"/>
    <property type="match status" value="1"/>
</dbReference>